<evidence type="ECO:0000259" key="7">
    <source>
        <dbReference type="Pfam" id="PF19044"/>
    </source>
</evidence>
<dbReference type="Pfam" id="PF03135">
    <property type="entry name" value="CagE_TrbE_VirB"/>
    <property type="match status" value="1"/>
</dbReference>
<evidence type="ECO:0000256" key="4">
    <source>
        <dbReference type="ARBA" id="ARBA00023026"/>
    </source>
</evidence>
<dbReference type="EMBL" id="FCNW02000052">
    <property type="protein sequence ID" value="SAL62589.1"/>
    <property type="molecule type" value="Genomic_DNA"/>
</dbReference>
<dbReference type="PANTHER" id="PTHR30121:SF12">
    <property type="entry name" value="TYPE IV SECRETION SYSTEM PROTEIN CAGE"/>
    <property type="match status" value="1"/>
</dbReference>
<evidence type="ECO:0000259" key="6">
    <source>
        <dbReference type="Pfam" id="PF03135"/>
    </source>
</evidence>
<dbReference type="Gene3D" id="3.40.50.300">
    <property type="entry name" value="P-loop containing nucleotide triphosphate hydrolases"/>
    <property type="match status" value="1"/>
</dbReference>
<dbReference type="STRING" id="326474.AWB65_05767"/>
<dbReference type="InterPro" id="IPR018145">
    <property type="entry name" value="CagE_TrbE_VirB_cntrl_dom"/>
</dbReference>
<dbReference type="InterPro" id="IPR004346">
    <property type="entry name" value="CagE_TrbE_VirB"/>
</dbReference>
<dbReference type="Proteomes" id="UP000054977">
    <property type="component" value="Unassembled WGS sequence"/>
</dbReference>
<dbReference type="GO" id="GO:0005524">
    <property type="term" value="F:ATP binding"/>
    <property type="evidence" value="ECO:0007669"/>
    <property type="project" value="UniProtKB-KW"/>
</dbReference>
<sequence length="854" mass="95215">MIQVITISIAVLGAVLLIGLFSLVQRANADLRLKKHRSKDAGLADLLNYAAVVNDGVIVGKNGSFMASWLYRGADNASATDAERELISFRINQALAPLGNGWMVHVDAVRRPAPSYSDPSLSHFPDPVSAAVDEERRRLFESMGTLYEGFFVITVTWFPPMLAERKFVELMFHDDADKPNPKARTAHLIDHFKREVANLESRLSSAVELERLRGVKVMHEAGSTVTHDQQLQWLQFCVTGLNHPVQLPSNPMYIDSLIGGQELYTGVVPKIGRHFIQVVAIEGFPLESHPGILSALAELPIEYRWSSRFIFLDHHEAVAQLEKFRKKWKQKIRGFFDQVFNTNTSHVDEDAVSMVSDASSAIAETNSGLVSQGYYTSVVVLMSESRDEVEHTARRLEKAINALAFTARVETINTMDAYLGSLPGHGVENVRRPLLNSMNLADLLPTSTIWTGENRAPSPLFPPNAPPLLHGVTSGNSPMRINLHVRDLGHGIIFGPTRTGKSTKLGLVAFQWRRYLGARIYAFDKGLSMYPTCKAANGRHFTIASNTDKLAFAPLSRLDTRTRRAWAMEWIDTILALNGVNTTPAQRNAIAEAILSMHKSESHTLSEFTVTVQDEVIREALKPYTVDGNMGHLLDAEEDGLDLADFMTFEIEQLMGLGEKFALPVLLYLFTRIEESLAEEDARPTLLILDEAWLMLAHPAFRDKIEEWLRSMAKKNCSVLMATQSISEAAKSGILDIITESTACRIFLANPNAREEKTTEIYGRLGLNPRQIEIIASAVPKRDYYYVSEKGRRLYQLALGPLALAFVGSTDKESIAVIRKLEASHGGSWVHEWLRIKGLRLDEYVRLNDYGVAA</sequence>
<dbReference type="InterPro" id="IPR051162">
    <property type="entry name" value="T4SS_component"/>
</dbReference>
<keyword evidence="9" id="KW-1185">Reference proteome</keyword>
<feature type="domain" description="TraG P-loop" evidence="7">
    <location>
        <begin position="619"/>
        <end position="777"/>
    </location>
</feature>
<keyword evidence="3" id="KW-0067">ATP-binding</keyword>
<protein>
    <recommendedName>
        <fullName evidence="5">Type IV secretion system protein virB4</fullName>
    </recommendedName>
</protein>
<dbReference type="OrthoDB" id="9816422at2"/>
<dbReference type="RefSeq" id="WP_087670383.1">
    <property type="nucleotide sequence ID" value="NZ_FCNW02000052.1"/>
</dbReference>
<evidence type="ECO:0000256" key="1">
    <source>
        <dbReference type="ARBA" id="ARBA00006512"/>
    </source>
</evidence>
<dbReference type="NCBIfam" id="TIGR00929">
    <property type="entry name" value="VirB4_CagE"/>
    <property type="match status" value="1"/>
</dbReference>
<dbReference type="SUPFAM" id="SSF52540">
    <property type="entry name" value="P-loop containing nucleoside triphosphate hydrolases"/>
    <property type="match status" value="1"/>
</dbReference>
<evidence type="ECO:0000256" key="5">
    <source>
        <dbReference type="ARBA" id="ARBA00023635"/>
    </source>
</evidence>
<dbReference type="Pfam" id="PF19044">
    <property type="entry name" value="P-loop_TraG"/>
    <property type="match status" value="1"/>
</dbReference>
<evidence type="ECO:0000313" key="9">
    <source>
        <dbReference type="Proteomes" id="UP000054977"/>
    </source>
</evidence>
<dbReference type="CDD" id="cd00267">
    <property type="entry name" value="ABC_ATPase"/>
    <property type="match status" value="1"/>
</dbReference>
<comment type="caution">
    <text evidence="8">The sequence shown here is derived from an EMBL/GenBank/DDBJ whole genome shotgun (WGS) entry which is preliminary data.</text>
</comment>
<keyword evidence="4" id="KW-0843">Virulence</keyword>
<dbReference type="InterPro" id="IPR027417">
    <property type="entry name" value="P-loop_NTPase"/>
</dbReference>
<name>A0A158J2J7_9BURK</name>
<dbReference type="InterPro" id="IPR043964">
    <property type="entry name" value="P-loop_TraG"/>
</dbReference>
<evidence type="ECO:0000313" key="8">
    <source>
        <dbReference type="EMBL" id="SAL62589.1"/>
    </source>
</evidence>
<keyword evidence="2" id="KW-0547">Nucleotide-binding</keyword>
<organism evidence="8 9">
    <name type="scientific">Caballeronia humi</name>
    <dbReference type="NCBI Taxonomy" id="326474"/>
    <lineage>
        <taxon>Bacteria</taxon>
        <taxon>Pseudomonadati</taxon>
        <taxon>Pseudomonadota</taxon>
        <taxon>Betaproteobacteria</taxon>
        <taxon>Burkholderiales</taxon>
        <taxon>Burkholderiaceae</taxon>
        <taxon>Caballeronia</taxon>
    </lineage>
</organism>
<dbReference type="NCBIfam" id="NF010404">
    <property type="entry name" value="PRK13830.1"/>
    <property type="match status" value="1"/>
</dbReference>
<dbReference type="PANTHER" id="PTHR30121">
    <property type="entry name" value="UNCHARACTERIZED PROTEIN YJGR-RELATED"/>
    <property type="match status" value="1"/>
</dbReference>
<evidence type="ECO:0000256" key="3">
    <source>
        <dbReference type="ARBA" id="ARBA00022840"/>
    </source>
</evidence>
<comment type="similarity">
    <text evidence="1">Belongs to the TrbE/VirB4 family.</text>
</comment>
<dbReference type="AlphaFoldDB" id="A0A158J2J7"/>
<proteinExistence type="inferred from homology"/>
<accession>A0A158J2J7</accession>
<reference evidence="8" key="1">
    <citation type="submission" date="2016-01" db="EMBL/GenBank/DDBJ databases">
        <authorList>
            <person name="Peeters C."/>
        </authorList>
    </citation>
    <scope>NUCLEOTIDE SEQUENCE [LARGE SCALE GENOMIC DNA]</scope>
    <source>
        <strain evidence="8">LMG 22934</strain>
    </source>
</reference>
<evidence type="ECO:0000256" key="2">
    <source>
        <dbReference type="ARBA" id="ARBA00022741"/>
    </source>
</evidence>
<gene>
    <name evidence="8" type="ORF">AWB65_05767</name>
</gene>
<dbReference type="NCBIfam" id="NF010466">
    <property type="entry name" value="PRK13891.1"/>
    <property type="match status" value="1"/>
</dbReference>
<feature type="domain" description="CagE TrbE VirB component of type IV transporter system central" evidence="6">
    <location>
        <begin position="224"/>
        <end position="425"/>
    </location>
</feature>